<gene>
    <name evidence="1" type="ORF">POVWA1_067030</name>
    <name evidence="2" type="ORF">POVWA2_085800</name>
</gene>
<evidence type="ECO:0000313" key="2">
    <source>
        <dbReference type="EMBL" id="SBT58621.1"/>
    </source>
</evidence>
<organism evidence="1 4">
    <name type="scientific">Plasmodium ovale wallikeri</name>
    <dbReference type="NCBI Taxonomy" id="864142"/>
    <lineage>
        <taxon>Eukaryota</taxon>
        <taxon>Sar</taxon>
        <taxon>Alveolata</taxon>
        <taxon>Apicomplexa</taxon>
        <taxon>Aconoidasida</taxon>
        <taxon>Haemosporida</taxon>
        <taxon>Plasmodiidae</taxon>
        <taxon>Plasmodium</taxon>
        <taxon>Plasmodium (Plasmodium)</taxon>
    </lineage>
</organism>
<name>A0A1A9AF47_PLAOA</name>
<protein>
    <submittedName>
        <fullName evidence="1">PIR Superfamily Protein</fullName>
    </submittedName>
</protein>
<dbReference type="Proteomes" id="UP000078555">
    <property type="component" value="Unassembled WGS sequence"/>
</dbReference>
<dbReference type="Proteomes" id="UP000078550">
    <property type="component" value="Unassembled WGS sequence"/>
</dbReference>
<reference evidence="4" key="2">
    <citation type="submission" date="2016-05" db="EMBL/GenBank/DDBJ databases">
        <authorList>
            <person name="Naeem R."/>
        </authorList>
    </citation>
    <scope>NUCLEOTIDE SEQUENCE [LARGE SCALE GENOMIC DNA]</scope>
</reference>
<proteinExistence type="predicted"/>
<accession>A0A1A9AF47</accession>
<evidence type="ECO:0000313" key="3">
    <source>
        <dbReference type="Proteomes" id="UP000078550"/>
    </source>
</evidence>
<dbReference type="AlphaFoldDB" id="A0A1A9AF47"/>
<dbReference type="InterPro" id="IPR008780">
    <property type="entry name" value="Plasmodium_Vir"/>
</dbReference>
<sequence>MLSESEYTRLLSRLGYSRKELFSERFYQERDIDTLNLSNYSKQCDVTVAIQYKQYVNEICEKVLKFLEKSEKWEKKESGYDECILLNYWVYDLLDKYFNHDTTQMNIAFSGLQNVWGHLIDDRRYAHYYHKCKPLFNDILNYNDWKQRKELYEYYVDYSTLYGLAKNYDKECEYYEKIEAKKSLYDHFGDSCLNNKYDCPELYKKCENYNPDKVLSDLPCHSIIPAKRAALKATSAHNPSGKEQGIGDHGTISALPGLGSGFSTENTQENTDIGKKVGHSVLGVAPILLTATALYRYTPVGSWFRKLGGYNESGIRDMDEFSSYTQESADMLSDNSTNYISYQPI</sequence>
<evidence type="ECO:0000313" key="1">
    <source>
        <dbReference type="EMBL" id="SBT54794.1"/>
    </source>
</evidence>
<evidence type="ECO:0000313" key="4">
    <source>
        <dbReference type="Proteomes" id="UP000078555"/>
    </source>
</evidence>
<dbReference type="Pfam" id="PF05795">
    <property type="entry name" value="Plasmodium_Vir"/>
    <property type="match status" value="2"/>
</dbReference>
<dbReference type="EMBL" id="FLRD01000569">
    <property type="protein sequence ID" value="SBT54794.1"/>
    <property type="molecule type" value="Genomic_DNA"/>
</dbReference>
<dbReference type="EMBL" id="FLRE01002426">
    <property type="protein sequence ID" value="SBT58621.1"/>
    <property type="molecule type" value="Genomic_DNA"/>
</dbReference>
<reference evidence="3" key="1">
    <citation type="submission" date="2016-05" db="EMBL/GenBank/DDBJ databases">
        <authorList>
            <person name="Naeem Raeece"/>
        </authorList>
    </citation>
    <scope>NUCLEOTIDE SEQUENCE [LARGE SCALE GENOMIC DNA]</scope>
</reference>
<keyword evidence="4" id="KW-1185">Reference proteome</keyword>
<reference evidence="1" key="3">
    <citation type="submission" date="2016-05" db="EMBL/GenBank/DDBJ databases">
        <authorList>
            <person name="Lavstsen T."/>
            <person name="Jespersen J.S."/>
        </authorList>
    </citation>
    <scope>NUCLEOTIDE SEQUENCE [LARGE SCALE GENOMIC DNA]</scope>
</reference>